<dbReference type="PANTHER" id="PTHR12993:SF11">
    <property type="entry name" value="N-ACETYLGLUCOSAMINYL-PHOSPHATIDYLINOSITOL DE-N-ACETYLASE"/>
    <property type="match status" value="1"/>
</dbReference>
<gene>
    <name evidence="2" type="ORF">A9D01_03025</name>
</gene>
<keyword evidence="1" id="KW-0862">Zinc</keyword>
<dbReference type="Pfam" id="PF02585">
    <property type="entry name" value="PIG-L"/>
    <property type="match status" value="1"/>
</dbReference>
<dbReference type="Proteomes" id="UP000231994">
    <property type="component" value="Chromosome"/>
</dbReference>
<evidence type="ECO:0008006" key="4">
    <source>
        <dbReference type="Google" id="ProtNLM"/>
    </source>
</evidence>
<dbReference type="InterPro" id="IPR024078">
    <property type="entry name" value="LmbE-like_dom_sf"/>
</dbReference>
<evidence type="ECO:0000313" key="2">
    <source>
        <dbReference type="EMBL" id="ATZ07896.1"/>
    </source>
</evidence>
<dbReference type="PANTHER" id="PTHR12993">
    <property type="entry name" value="N-ACETYLGLUCOSAMINYL-PHOSPHATIDYLINOSITOL DE-N-ACETYLASE-RELATED"/>
    <property type="match status" value="1"/>
</dbReference>
<reference evidence="2 3" key="1">
    <citation type="submission" date="2017-11" db="EMBL/GenBank/DDBJ databases">
        <title>Whole genome sequencing of cultured pathogen.</title>
        <authorList>
            <person name="Hoffmann M."/>
            <person name="Sanchez M."/>
            <person name="Timme R."/>
            <person name="Nudel K."/>
            <person name="Bry L."/>
        </authorList>
    </citation>
    <scope>NUCLEOTIDE SEQUENCE [LARGE SCALE GENOMIC DNA]</scope>
    <source>
        <strain evidence="2 3">216</strain>
    </source>
</reference>
<dbReference type="GO" id="GO:0016137">
    <property type="term" value="P:glycoside metabolic process"/>
    <property type="evidence" value="ECO:0007669"/>
    <property type="project" value="UniProtKB-ARBA"/>
</dbReference>
<organism evidence="2 3">
    <name type="scientific">Corynebacterium striatum</name>
    <dbReference type="NCBI Taxonomy" id="43770"/>
    <lineage>
        <taxon>Bacteria</taxon>
        <taxon>Bacillati</taxon>
        <taxon>Actinomycetota</taxon>
        <taxon>Actinomycetes</taxon>
        <taxon>Mycobacteriales</taxon>
        <taxon>Corynebacteriaceae</taxon>
        <taxon>Corynebacterium</taxon>
    </lineage>
</organism>
<dbReference type="RefSeq" id="WP_100618661.1">
    <property type="nucleotide sequence ID" value="NZ_CAXOMG010000041.1"/>
</dbReference>
<proteinExistence type="predicted"/>
<sequence>MIYFEGPALVIVAHPDDETLGAGGTIAKWSHKHNIEVVPFILGERISERHSPNVDGKYMARNACQVLGCKEPLFGGFGNGGRLLADYPPQTLTSAIISTMRSVNPGCVLYHRHGDTHLDHDLVNQCVRYALMRLDSQNISWGLELEVPSSSERGLNLDQGQGLYVDISEELLLKQKALACYGSELEPKGSSRSPQGIEKYAAFRGLTAGCEYSEFFRVVYGRG</sequence>
<evidence type="ECO:0000313" key="3">
    <source>
        <dbReference type="Proteomes" id="UP000231994"/>
    </source>
</evidence>
<dbReference type="SUPFAM" id="SSF102588">
    <property type="entry name" value="LmbE-like"/>
    <property type="match status" value="1"/>
</dbReference>
<protein>
    <recommendedName>
        <fullName evidence="4">GlcNAc-PI de-N-acetylase</fullName>
    </recommendedName>
</protein>
<dbReference type="AlphaFoldDB" id="A0ABC8CHE9"/>
<dbReference type="EMBL" id="CP024932">
    <property type="protein sequence ID" value="ATZ07896.1"/>
    <property type="molecule type" value="Genomic_DNA"/>
</dbReference>
<dbReference type="InterPro" id="IPR003737">
    <property type="entry name" value="GlcNAc_PI_deacetylase-related"/>
</dbReference>
<evidence type="ECO:0000256" key="1">
    <source>
        <dbReference type="ARBA" id="ARBA00022833"/>
    </source>
</evidence>
<accession>A0ABC8CHE9</accession>
<name>A0ABC8CHE9_CORST</name>
<dbReference type="Gene3D" id="3.40.50.10320">
    <property type="entry name" value="LmbE-like"/>
    <property type="match status" value="1"/>
</dbReference>